<protein>
    <submittedName>
        <fullName evidence="2">Uncharacterized protein</fullName>
    </submittedName>
</protein>
<proteinExistence type="predicted"/>
<comment type="caution">
    <text evidence="2">The sequence shown here is derived from an EMBL/GenBank/DDBJ whole genome shotgun (WGS) entry which is preliminary data.</text>
</comment>
<evidence type="ECO:0000313" key="2">
    <source>
        <dbReference type="EMBL" id="MEX8193590.1"/>
    </source>
</evidence>
<dbReference type="RefSeq" id="WP_369338787.1">
    <property type="nucleotide sequence ID" value="NZ_JBFYGN010000012.1"/>
</dbReference>
<keyword evidence="1" id="KW-0472">Membrane</keyword>
<feature type="transmembrane region" description="Helical" evidence="1">
    <location>
        <begin position="31"/>
        <end position="55"/>
    </location>
</feature>
<evidence type="ECO:0000256" key="1">
    <source>
        <dbReference type="SAM" id="Phobius"/>
    </source>
</evidence>
<evidence type="ECO:0000313" key="3">
    <source>
        <dbReference type="Proteomes" id="UP001561046"/>
    </source>
</evidence>
<keyword evidence="1" id="KW-0812">Transmembrane</keyword>
<gene>
    <name evidence="2" type="ORF">AB6724_12165</name>
</gene>
<reference evidence="2 3" key="1">
    <citation type="journal article" date="2013" name="Int. J. Syst. Evol. Microbiol.">
        <title>Comamonas guangdongensis sp. nov., isolated from subterranean forest sediment, and emended description of the genus Comamonas.</title>
        <authorList>
            <person name="Zhang J."/>
            <person name="Wang Y."/>
            <person name="Zhou S."/>
            <person name="Wu C."/>
            <person name="He J."/>
            <person name="Li F."/>
        </authorList>
    </citation>
    <scope>NUCLEOTIDE SEQUENCE [LARGE SCALE GENOMIC DNA]</scope>
    <source>
        <strain evidence="2 3">CCTCC AB2011133</strain>
    </source>
</reference>
<accession>A0ABV3ZW26</accession>
<organism evidence="2 3">
    <name type="scientific">Comamonas guangdongensis</name>
    <dbReference type="NCBI Taxonomy" id="510515"/>
    <lineage>
        <taxon>Bacteria</taxon>
        <taxon>Pseudomonadati</taxon>
        <taxon>Pseudomonadota</taxon>
        <taxon>Betaproteobacteria</taxon>
        <taxon>Burkholderiales</taxon>
        <taxon>Comamonadaceae</taxon>
        <taxon>Comamonas</taxon>
    </lineage>
</organism>
<name>A0ABV3ZW26_9BURK</name>
<keyword evidence="3" id="KW-1185">Reference proteome</keyword>
<sequence>MSKTTQPKQRPLPAWTIEHASTAPATRREKLALTLFIFVLLMALGFLVAAITGYVEMRSVFP</sequence>
<dbReference type="Proteomes" id="UP001561046">
    <property type="component" value="Unassembled WGS sequence"/>
</dbReference>
<dbReference type="EMBL" id="JBFYGN010000012">
    <property type="protein sequence ID" value="MEX8193590.1"/>
    <property type="molecule type" value="Genomic_DNA"/>
</dbReference>
<keyword evidence="1" id="KW-1133">Transmembrane helix</keyword>